<dbReference type="Proteomes" id="UP000067626">
    <property type="component" value="Chromosome"/>
</dbReference>
<dbReference type="EMBL" id="CP012159">
    <property type="protein sequence ID" value="AKT38215.1"/>
    <property type="molecule type" value="Genomic_DNA"/>
</dbReference>
<accession>A0A0K1EBH7</accession>
<evidence type="ECO:0000313" key="2">
    <source>
        <dbReference type="Proteomes" id="UP000067626"/>
    </source>
</evidence>
<dbReference type="AlphaFoldDB" id="A0A0K1EBH7"/>
<organism evidence="1 2">
    <name type="scientific">Chondromyces crocatus</name>
    <dbReference type="NCBI Taxonomy" id="52"/>
    <lineage>
        <taxon>Bacteria</taxon>
        <taxon>Pseudomonadati</taxon>
        <taxon>Myxococcota</taxon>
        <taxon>Polyangia</taxon>
        <taxon>Polyangiales</taxon>
        <taxon>Polyangiaceae</taxon>
        <taxon>Chondromyces</taxon>
    </lineage>
</organism>
<sequence length="40" mass="4199">MMSELEAVVDEVVVDGASRAVGGYDDWVDLGGVTSRVRTG</sequence>
<keyword evidence="2" id="KW-1185">Reference proteome</keyword>
<reference evidence="1 2" key="1">
    <citation type="submission" date="2015-07" db="EMBL/GenBank/DDBJ databases">
        <title>Genome analysis of myxobacterium Chondromyces crocatus Cm c5 reveals a high potential for natural compound synthesis and the genetic basis for the loss of fruiting body formation.</title>
        <authorList>
            <person name="Zaburannyi N."/>
            <person name="Bunk B."/>
            <person name="Maier J."/>
            <person name="Overmann J."/>
            <person name="Mueller R."/>
        </authorList>
    </citation>
    <scope>NUCLEOTIDE SEQUENCE [LARGE SCALE GENOMIC DNA]</scope>
    <source>
        <strain evidence="1 2">Cm c5</strain>
    </source>
</reference>
<protein>
    <submittedName>
        <fullName evidence="1">Uncharacterized protein</fullName>
    </submittedName>
</protein>
<dbReference type="KEGG" id="ccro:CMC5_023580"/>
<name>A0A0K1EBH7_CHOCO</name>
<proteinExistence type="predicted"/>
<gene>
    <name evidence="1" type="ORF">CMC5_023580</name>
</gene>
<evidence type="ECO:0000313" key="1">
    <source>
        <dbReference type="EMBL" id="AKT38215.1"/>
    </source>
</evidence>